<dbReference type="AlphaFoldDB" id="A0A318U0J3"/>
<feature type="signal peptide" evidence="1">
    <location>
        <begin position="1"/>
        <end position="21"/>
    </location>
</feature>
<keyword evidence="1" id="KW-0732">Signal</keyword>
<dbReference type="InterPro" id="IPR033900">
    <property type="entry name" value="Gram_neg_porin_domain"/>
</dbReference>
<evidence type="ECO:0000313" key="4">
    <source>
        <dbReference type="Proteomes" id="UP000247727"/>
    </source>
</evidence>
<evidence type="ECO:0000256" key="1">
    <source>
        <dbReference type="SAM" id="SignalP"/>
    </source>
</evidence>
<protein>
    <recommendedName>
        <fullName evidence="2">Porin domain-containing protein</fullName>
    </recommendedName>
</protein>
<dbReference type="OrthoDB" id="7686946at2"/>
<organism evidence="3 4">
    <name type="scientific">Rhodobacter viridis</name>
    <dbReference type="NCBI Taxonomy" id="1054202"/>
    <lineage>
        <taxon>Bacteria</taxon>
        <taxon>Pseudomonadati</taxon>
        <taxon>Pseudomonadota</taxon>
        <taxon>Alphaproteobacteria</taxon>
        <taxon>Rhodobacterales</taxon>
        <taxon>Rhodobacter group</taxon>
        <taxon>Rhodobacter</taxon>
    </lineage>
</organism>
<evidence type="ECO:0000313" key="3">
    <source>
        <dbReference type="EMBL" id="PYF11211.1"/>
    </source>
</evidence>
<dbReference type="Pfam" id="PF13609">
    <property type="entry name" value="Porin_4"/>
    <property type="match status" value="1"/>
</dbReference>
<dbReference type="EMBL" id="QJTK01000003">
    <property type="protein sequence ID" value="PYF11211.1"/>
    <property type="molecule type" value="Genomic_DNA"/>
</dbReference>
<evidence type="ECO:0000259" key="2">
    <source>
        <dbReference type="Pfam" id="PF13609"/>
    </source>
</evidence>
<accession>A0A318U0J3</accession>
<feature type="domain" description="Porin" evidence="2">
    <location>
        <begin position="109"/>
        <end position="210"/>
    </location>
</feature>
<dbReference type="Proteomes" id="UP000247727">
    <property type="component" value="Unassembled WGS sequence"/>
</dbReference>
<reference evidence="3 4" key="1">
    <citation type="submission" date="2018-06" db="EMBL/GenBank/DDBJ databases">
        <title>Genomic Encyclopedia of Type Strains, Phase III (KMG-III): the genomes of soil and plant-associated and newly described type strains.</title>
        <authorList>
            <person name="Whitman W."/>
        </authorList>
    </citation>
    <scope>NUCLEOTIDE SEQUENCE [LARGE SCALE GENOMIC DNA]</scope>
    <source>
        <strain evidence="3 4">JA737</strain>
    </source>
</reference>
<feature type="chain" id="PRO_5016400498" description="Porin domain-containing protein" evidence="1">
    <location>
        <begin position="22"/>
        <end position="233"/>
    </location>
</feature>
<dbReference type="SUPFAM" id="SSF56935">
    <property type="entry name" value="Porins"/>
    <property type="match status" value="1"/>
</dbReference>
<proteinExistence type="predicted"/>
<comment type="caution">
    <text evidence="3">The sequence shown here is derived from an EMBL/GenBank/DDBJ whole genome shotgun (WGS) entry which is preliminary data.</text>
</comment>
<name>A0A318U0J3_9RHOB</name>
<sequence>MKRIFLCMLACSAISAPVAQAADVTGATLGLDYSAFTDDTGGTANKTALSGSVELGFDRNFSLQGDMSIGHFGLTDVDTFGAAVHGIYHASEFASVGAFIGRDSIEGDGDTFYGAEAGFEQGQFSGNVYVSHMNDPLADGTLMGIGGAYKATDAFTLGASYDNIDVDSYDLSRAQLEAEYRMDNFAVTAQLGSADAEGFGSETYFGVGAKVTFGAKRGTTFEQRGLLAIWPGL</sequence>
<gene>
    <name evidence="3" type="ORF">C8J30_103307</name>
</gene>
<dbReference type="RefSeq" id="WP_110804981.1">
    <property type="nucleotide sequence ID" value="NZ_QJTK01000003.1"/>
</dbReference>
<keyword evidence="4" id="KW-1185">Reference proteome</keyword>